<feature type="non-terminal residue" evidence="1">
    <location>
        <position position="1"/>
    </location>
</feature>
<organism evidence="1 2">
    <name type="scientific">Trifolium medium</name>
    <dbReference type="NCBI Taxonomy" id="97028"/>
    <lineage>
        <taxon>Eukaryota</taxon>
        <taxon>Viridiplantae</taxon>
        <taxon>Streptophyta</taxon>
        <taxon>Embryophyta</taxon>
        <taxon>Tracheophyta</taxon>
        <taxon>Spermatophyta</taxon>
        <taxon>Magnoliopsida</taxon>
        <taxon>eudicotyledons</taxon>
        <taxon>Gunneridae</taxon>
        <taxon>Pentapetalae</taxon>
        <taxon>rosids</taxon>
        <taxon>fabids</taxon>
        <taxon>Fabales</taxon>
        <taxon>Fabaceae</taxon>
        <taxon>Papilionoideae</taxon>
        <taxon>50 kb inversion clade</taxon>
        <taxon>NPAAA clade</taxon>
        <taxon>Hologalegina</taxon>
        <taxon>IRL clade</taxon>
        <taxon>Trifolieae</taxon>
        <taxon>Trifolium</taxon>
    </lineage>
</organism>
<proteinExistence type="predicted"/>
<dbReference type="Proteomes" id="UP000265520">
    <property type="component" value="Unassembled WGS sequence"/>
</dbReference>
<keyword evidence="2" id="KW-1185">Reference proteome</keyword>
<dbReference type="EMBL" id="LXQA011082081">
    <property type="protein sequence ID" value="MCI84067.1"/>
    <property type="molecule type" value="Genomic_DNA"/>
</dbReference>
<protein>
    <submittedName>
        <fullName evidence="1">Uncharacterized protein</fullName>
    </submittedName>
</protein>
<name>A0A392V788_9FABA</name>
<comment type="caution">
    <text evidence="1">The sequence shown here is derived from an EMBL/GenBank/DDBJ whole genome shotgun (WGS) entry which is preliminary data.</text>
</comment>
<accession>A0A392V788</accession>
<sequence length="51" mass="6409">VLEQQSRPPVTVEQIRELIREEWDRRNRRRGRPRGRVQYYHEEEEWSDNSS</sequence>
<evidence type="ECO:0000313" key="2">
    <source>
        <dbReference type="Proteomes" id="UP000265520"/>
    </source>
</evidence>
<dbReference type="AlphaFoldDB" id="A0A392V788"/>
<evidence type="ECO:0000313" key="1">
    <source>
        <dbReference type="EMBL" id="MCI84067.1"/>
    </source>
</evidence>
<reference evidence="1 2" key="1">
    <citation type="journal article" date="2018" name="Front. Plant Sci.">
        <title>Red Clover (Trifolium pratense) and Zigzag Clover (T. medium) - A Picture of Genomic Similarities and Differences.</title>
        <authorList>
            <person name="Dluhosova J."/>
            <person name="Istvanek J."/>
            <person name="Nedelnik J."/>
            <person name="Repkova J."/>
        </authorList>
    </citation>
    <scope>NUCLEOTIDE SEQUENCE [LARGE SCALE GENOMIC DNA]</scope>
    <source>
        <strain evidence="2">cv. 10/8</strain>
        <tissue evidence="1">Leaf</tissue>
    </source>
</reference>